<dbReference type="PROSITE" id="PS50096">
    <property type="entry name" value="IQ"/>
    <property type="match status" value="1"/>
</dbReference>
<proteinExistence type="predicted"/>
<gene>
    <name evidence="1" type="ORF">SDRG_08283</name>
</gene>
<dbReference type="OMA" id="HAIRIQR"/>
<dbReference type="GeneID" id="19949010"/>
<dbReference type="Proteomes" id="UP000030762">
    <property type="component" value="Unassembled WGS sequence"/>
</dbReference>
<name>T0QJZ2_SAPDV</name>
<sequence length="648" mass="74184">MTNAKSRGSKQPKAAKSIVRRLRDELSGKLRHEQIWSVNQAHAAPRNALYQVQLAESLHRHLQPSLLRLDDAAHVDTATIFESAKVDAALRLSRQLYMLEFSFRKLSLRWRRIKLASGLQLWQHHVALRKAHDMHVKVLTFHAIRIQRAYRRRFAHVRDMAAKKSLADQLHALLQEHAAAHAQRVREELMATRLQRVWRGTMTRLRVADILAAQLRRTLCTLSVHQLFGHLKPVQVAAGHLFLTSSADAAAIDAAHDVLLHPPAASQSLLRWTCVIQDIASLAEVRAARHRSVRAKARATFWQLQEALVANMALQEWRHLQRNERHLARRRARTEHLERQRDVTRGTRALLLRQALQAQLEAREAADMAREDELMRAVMAAWRAWDQKLASDRLKHARMCLKLQLQSRAAAVTAARRELDAMLIEDDHGRCARLNTHGASVEISWLSWRVTITIQQMRSVVVHHVTAVTFIYRARRLPALTEYVYSTSNVLDLKQGLLRPSRHQLPTILMPSEVRWRGGIGRYLYRICWHRREKAAPSLSIKATRVDATAVVVAAATFALPSVLAILTLDQMVWLRPRHHILLFRHLAACTAVDATSLELVLTPPLHVAQQDGAVYSAIPLLNALLQCSWTTFQDHLHRIERRLCRYD</sequence>
<dbReference type="VEuPathDB" id="FungiDB:SDRG_08283"/>
<evidence type="ECO:0000313" key="1">
    <source>
        <dbReference type="EMBL" id="EQC34070.1"/>
    </source>
</evidence>
<dbReference type="EMBL" id="JH767156">
    <property type="protein sequence ID" value="EQC34070.1"/>
    <property type="molecule type" value="Genomic_DNA"/>
</dbReference>
<reference evidence="1 2" key="1">
    <citation type="submission" date="2012-04" db="EMBL/GenBank/DDBJ databases">
        <title>The Genome Sequence of Saprolegnia declina VS20.</title>
        <authorList>
            <consortium name="The Broad Institute Genome Sequencing Platform"/>
            <person name="Russ C."/>
            <person name="Nusbaum C."/>
            <person name="Tyler B."/>
            <person name="van West P."/>
            <person name="Dieguez-Uribeondo J."/>
            <person name="de Bruijn I."/>
            <person name="Tripathy S."/>
            <person name="Jiang R."/>
            <person name="Young S.K."/>
            <person name="Zeng Q."/>
            <person name="Gargeya S."/>
            <person name="Fitzgerald M."/>
            <person name="Haas B."/>
            <person name="Abouelleil A."/>
            <person name="Alvarado L."/>
            <person name="Arachchi H.M."/>
            <person name="Berlin A."/>
            <person name="Chapman S.B."/>
            <person name="Goldberg J."/>
            <person name="Griggs A."/>
            <person name="Gujja S."/>
            <person name="Hansen M."/>
            <person name="Howarth C."/>
            <person name="Imamovic A."/>
            <person name="Larimer J."/>
            <person name="McCowen C."/>
            <person name="Montmayeur A."/>
            <person name="Murphy C."/>
            <person name="Neiman D."/>
            <person name="Pearson M."/>
            <person name="Priest M."/>
            <person name="Roberts A."/>
            <person name="Saif S."/>
            <person name="Shea T."/>
            <person name="Sisk P."/>
            <person name="Sykes S."/>
            <person name="Wortman J."/>
            <person name="Nusbaum C."/>
            <person name="Birren B."/>
        </authorList>
    </citation>
    <scope>NUCLEOTIDE SEQUENCE [LARGE SCALE GENOMIC DNA]</scope>
    <source>
        <strain evidence="1 2">VS20</strain>
    </source>
</reference>
<dbReference type="OrthoDB" id="70695at2759"/>
<evidence type="ECO:0000313" key="2">
    <source>
        <dbReference type="Proteomes" id="UP000030762"/>
    </source>
</evidence>
<dbReference type="AlphaFoldDB" id="T0QJZ2"/>
<organism evidence="1 2">
    <name type="scientific">Saprolegnia diclina (strain VS20)</name>
    <dbReference type="NCBI Taxonomy" id="1156394"/>
    <lineage>
        <taxon>Eukaryota</taxon>
        <taxon>Sar</taxon>
        <taxon>Stramenopiles</taxon>
        <taxon>Oomycota</taxon>
        <taxon>Saprolegniomycetes</taxon>
        <taxon>Saprolegniales</taxon>
        <taxon>Saprolegniaceae</taxon>
        <taxon>Saprolegnia</taxon>
    </lineage>
</organism>
<dbReference type="InParanoid" id="T0QJZ2"/>
<protein>
    <submittedName>
        <fullName evidence="1">Uncharacterized protein</fullName>
    </submittedName>
</protein>
<accession>T0QJZ2</accession>
<keyword evidence="2" id="KW-1185">Reference proteome</keyword>
<dbReference type="RefSeq" id="XP_008612382.1">
    <property type="nucleotide sequence ID" value="XM_008614160.1"/>
</dbReference>